<keyword evidence="1 5" id="KW-0963">Cytoplasm</keyword>
<evidence type="ECO:0000256" key="3">
    <source>
        <dbReference type="ARBA" id="ARBA00022801"/>
    </source>
</evidence>
<dbReference type="GO" id="GO:0009318">
    <property type="term" value="C:exodeoxyribonuclease VII complex"/>
    <property type="evidence" value="ECO:0007669"/>
    <property type="project" value="UniProtKB-UniRule"/>
</dbReference>
<evidence type="ECO:0000256" key="2">
    <source>
        <dbReference type="ARBA" id="ARBA00022722"/>
    </source>
</evidence>
<reference evidence="9" key="1">
    <citation type="journal article" date="2022" name="Front. Microbiol.">
        <title>New perspectives on an old grouping: The genomic and phenotypic variability of Oxalobacter formigenes and the implications for calcium oxalate stone prevention.</title>
        <authorList>
            <person name="Chmiel J.A."/>
            <person name="Carr C."/>
            <person name="Stuivenberg G.A."/>
            <person name="Venema R."/>
            <person name="Chanyi R.M."/>
            <person name="Al K.F."/>
            <person name="Giguere D."/>
            <person name="Say H."/>
            <person name="Akouris P.P."/>
            <person name="Dominguez Romero S.A."/>
            <person name="Kwong A."/>
            <person name="Tai V."/>
            <person name="Koval S.F."/>
            <person name="Razvi H."/>
            <person name="Bjazevic J."/>
            <person name="Burton J.P."/>
        </authorList>
    </citation>
    <scope>NUCLEOTIDE SEQUENCE</scope>
    <source>
        <strain evidence="9">OxK</strain>
    </source>
</reference>
<dbReference type="GO" id="GO:0008855">
    <property type="term" value="F:exodeoxyribonuclease VII activity"/>
    <property type="evidence" value="ECO:0007669"/>
    <property type="project" value="UniProtKB-UniRule"/>
</dbReference>
<dbReference type="GO" id="GO:0003676">
    <property type="term" value="F:nucleic acid binding"/>
    <property type="evidence" value="ECO:0007669"/>
    <property type="project" value="InterPro"/>
</dbReference>
<dbReference type="NCBIfam" id="TIGR00237">
    <property type="entry name" value="xseA"/>
    <property type="match status" value="1"/>
</dbReference>
<dbReference type="PANTHER" id="PTHR30008:SF0">
    <property type="entry name" value="EXODEOXYRIBONUCLEASE 7 LARGE SUBUNIT"/>
    <property type="match status" value="1"/>
</dbReference>
<dbReference type="EC" id="3.1.11.6" evidence="5"/>
<evidence type="ECO:0000259" key="7">
    <source>
        <dbReference type="Pfam" id="PF02601"/>
    </source>
</evidence>
<keyword evidence="2 5" id="KW-0540">Nuclease</keyword>
<protein>
    <recommendedName>
        <fullName evidence="5">Exodeoxyribonuclease 7 large subunit</fullName>
        <ecNumber evidence="5">3.1.11.6</ecNumber>
    </recommendedName>
    <alternativeName>
        <fullName evidence="5">Exodeoxyribonuclease VII large subunit</fullName>
        <shortName evidence="5">Exonuclease VII large subunit</shortName>
    </alternativeName>
</protein>
<evidence type="ECO:0000313" key="9">
    <source>
        <dbReference type="EMBL" id="WAV92247.1"/>
    </source>
</evidence>
<dbReference type="InterPro" id="IPR020579">
    <property type="entry name" value="Exonuc_VII_lsu_C"/>
</dbReference>
<dbReference type="InterPro" id="IPR003753">
    <property type="entry name" value="Exonuc_VII_L"/>
</dbReference>
<keyword evidence="4 5" id="KW-0269">Exonuclease</keyword>
<comment type="similarity">
    <text evidence="5 6">Belongs to the XseA family.</text>
</comment>
<evidence type="ECO:0000256" key="6">
    <source>
        <dbReference type="RuleBase" id="RU004355"/>
    </source>
</evidence>
<dbReference type="GO" id="GO:0005737">
    <property type="term" value="C:cytoplasm"/>
    <property type="evidence" value="ECO:0007669"/>
    <property type="project" value="UniProtKB-SubCell"/>
</dbReference>
<comment type="catalytic activity">
    <reaction evidence="5 6">
        <text>Exonucleolytic cleavage in either 5'- to 3'- or 3'- to 5'-direction to yield nucleoside 5'-phosphates.</text>
        <dbReference type="EC" id="3.1.11.6"/>
    </reaction>
</comment>
<evidence type="ECO:0000256" key="4">
    <source>
        <dbReference type="ARBA" id="ARBA00022839"/>
    </source>
</evidence>
<evidence type="ECO:0000256" key="5">
    <source>
        <dbReference type="HAMAP-Rule" id="MF_00378"/>
    </source>
</evidence>
<dbReference type="PANTHER" id="PTHR30008">
    <property type="entry name" value="EXODEOXYRIBONUCLEASE 7 LARGE SUBUNIT"/>
    <property type="match status" value="1"/>
</dbReference>
<comment type="subunit">
    <text evidence="5">Heterooligomer composed of large and small subunits.</text>
</comment>
<dbReference type="GO" id="GO:0006308">
    <property type="term" value="P:DNA catabolic process"/>
    <property type="evidence" value="ECO:0007669"/>
    <property type="project" value="UniProtKB-UniRule"/>
</dbReference>
<dbReference type="HAMAP" id="MF_00378">
    <property type="entry name" value="Exonuc_7_L"/>
    <property type="match status" value="1"/>
</dbReference>
<name>A0A9E9LFS4_9BURK</name>
<dbReference type="Proteomes" id="UP001164819">
    <property type="component" value="Chromosome"/>
</dbReference>
<evidence type="ECO:0000256" key="1">
    <source>
        <dbReference type="ARBA" id="ARBA00022490"/>
    </source>
</evidence>
<dbReference type="Pfam" id="PF02601">
    <property type="entry name" value="Exonuc_VII_L"/>
    <property type="match status" value="1"/>
</dbReference>
<comment type="function">
    <text evidence="5">Bidirectionally degrades single-stranded DNA into large acid-insoluble oligonucleotides, which are then degraded further into small acid-soluble oligonucleotides.</text>
</comment>
<comment type="subcellular location">
    <subcellularLocation>
        <location evidence="5 6">Cytoplasm</location>
    </subcellularLocation>
</comment>
<sequence>MQNTPRPSSTLLAKEPSSPVLTVSELNNTVAELLECSIPLLWISGEISNFTKAASGHWYFTLKDDMAQVRAVMFRGRAQSVDFLPKEGDKVEVRATVSLYTARGDFQLNVEAIRHAGAGNLYEAFLRLKSKLEKEGLFDNSRKLVIPFFARNIGIVTSPKAAALRDILTTLARRAPYANLILYPAPVQGEDAAEKIAQAITVASSRAECDVLLICRGGGSIEDLWSFNEEIVARAIAACTIPTISGIGHETDFTIADFVTDLRAPTPTGAAEMATRAYGEWMNSLRTQADRLQYVMKRLLHNSMQKTDGLARRLISPSAYIERERNKLHTVATRLVHISNNLLVTSRYEIAHWNIRLKSQLPDIKPLQSRLVNAKQQLSKAMTVRLAHHHQTLSSLSSQLELLSPERTLERGYAILTDPQGHIIRTPEQLPVHKPVSIQLASGNAKISIESVQPDLK</sequence>
<dbReference type="CDD" id="cd04489">
    <property type="entry name" value="ExoVII_LU_OBF"/>
    <property type="match status" value="1"/>
</dbReference>
<proteinExistence type="inferred from homology"/>
<keyword evidence="3 5" id="KW-0378">Hydrolase</keyword>
<feature type="domain" description="Exonuclease VII large subunit C-terminal" evidence="7">
    <location>
        <begin position="137"/>
        <end position="446"/>
    </location>
</feature>
<evidence type="ECO:0000259" key="8">
    <source>
        <dbReference type="Pfam" id="PF13742"/>
    </source>
</evidence>
<gene>
    <name evidence="5 9" type="primary">xseA</name>
    <name evidence="9" type="ORF">NB646_00195</name>
</gene>
<dbReference type="AlphaFoldDB" id="A0A9E9LFS4"/>
<dbReference type="Pfam" id="PF13742">
    <property type="entry name" value="tRNA_anti_2"/>
    <property type="match status" value="1"/>
</dbReference>
<accession>A0A9E9LFS4</accession>
<dbReference type="InterPro" id="IPR025824">
    <property type="entry name" value="OB-fold_nuc-bd_dom"/>
</dbReference>
<feature type="domain" description="OB-fold nucleic acid binding" evidence="8">
    <location>
        <begin position="21"/>
        <end position="114"/>
    </location>
</feature>
<dbReference type="EMBL" id="CP098251">
    <property type="protein sequence ID" value="WAV92247.1"/>
    <property type="molecule type" value="Genomic_DNA"/>
</dbReference>
<organism evidence="9">
    <name type="scientific">Oxalobacter aliiformigenes</name>
    <dbReference type="NCBI Taxonomy" id="2946593"/>
    <lineage>
        <taxon>Bacteria</taxon>
        <taxon>Pseudomonadati</taxon>
        <taxon>Pseudomonadota</taxon>
        <taxon>Betaproteobacteria</taxon>
        <taxon>Burkholderiales</taxon>
        <taxon>Oxalobacteraceae</taxon>
        <taxon>Oxalobacter</taxon>
    </lineage>
</organism>